<organism evidence="4 5">
    <name type="scientific">Coprinopsis marcescibilis</name>
    <name type="common">Agaric fungus</name>
    <name type="synonym">Psathyrella marcescibilis</name>
    <dbReference type="NCBI Taxonomy" id="230819"/>
    <lineage>
        <taxon>Eukaryota</taxon>
        <taxon>Fungi</taxon>
        <taxon>Dikarya</taxon>
        <taxon>Basidiomycota</taxon>
        <taxon>Agaricomycotina</taxon>
        <taxon>Agaricomycetes</taxon>
        <taxon>Agaricomycetidae</taxon>
        <taxon>Agaricales</taxon>
        <taxon>Agaricineae</taxon>
        <taxon>Psathyrellaceae</taxon>
        <taxon>Coprinopsis</taxon>
    </lineage>
</organism>
<evidence type="ECO:0000313" key="5">
    <source>
        <dbReference type="Proteomes" id="UP000307440"/>
    </source>
</evidence>
<dbReference type="PANTHER" id="PTHR24198:SF165">
    <property type="entry name" value="ANKYRIN REPEAT-CONTAINING PROTEIN-RELATED"/>
    <property type="match status" value="1"/>
</dbReference>
<evidence type="ECO:0000256" key="2">
    <source>
        <dbReference type="ARBA" id="ARBA00023043"/>
    </source>
</evidence>
<dbReference type="InterPro" id="IPR002110">
    <property type="entry name" value="Ankyrin_rpt"/>
</dbReference>
<dbReference type="PROSITE" id="PS50088">
    <property type="entry name" value="ANK_REPEAT"/>
    <property type="match status" value="1"/>
</dbReference>
<feature type="repeat" description="ANK" evidence="3">
    <location>
        <begin position="108"/>
        <end position="130"/>
    </location>
</feature>
<dbReference type="SUPFAM" id="SSF48403">
    <property type="entry name" value="Ankyrin repeat"/>
    <property type="match status" value="1"/>
</dbReference>
<evidence type="ECO:0000256" key="1">
    <source>
        <dbReference type="ARBA" id="ARBA00022737"/>
    </source>
</evidence>
<dbReference type="EMBL" id="ML210176">
    <property type="protein sequence ID" value="TFK26350.1"/>
    <property type="molecule type" value="Genomic_DNA"/>
</dbReference>
<dbReference type="AlphaFoldDB" id="A0A5C3L0Y2"/>
<keyword evidence="2 3" id="KW-0040">ANK repeat</keyword>
<name>A0A5C3L0Y2_COPMA</name>
<evidence type="ECO:0000256" key="3">
    <source>
        <dbReference type="PROSITE-ProRule" id="PRU00023"/>
    </source>
</evidence>
<dbReference type="STRING" id="230819.A0A5C3L0Y2"/>
<dbReference type="PROSITE" id="PS50297">
    <property type="entry name" value="ANK_REP_REGION"/>
    <property type="match status" value="1"/>
</dbReference>
<protein>
    <submittedName>
        <fullName evidence="4">Ankyrin</fullName>
    </submittedName>
</protein>
<evidence type="ECO:0000313" key="4">
    <source>
        <dbReference type="EMBL" id="TFK26350.1"/>
    </source>
</evidence>
<dbReference type="Proteomes" id="UP000307440">
    <property type="component" value="Unassembled WGS sequence"/>
</dbReference>
<proteinExistence type="predicted"/>
<dbReference type="SMART" id="SM00248">
    <property type="entry name" value="ANK"/>
    <property type="match status" value="3"/>
</dbReference>
<feature type="non-terminal residue" evidence="4">
    <location>
        <position position="130"/>
    </location>
</feature>
<gene>
    <name evidence="4" type="ORF">FA15DRAFT_588755</name>
</gene>
<dbReference type="InterPro" id="IPR036770">
    <property type="entry name" value="Ankyrin_rpt-contain_sf"/>
</dbReference>
<dbReference type="OrthoDB" id="194358at2759"/>
<keyword evidence="5" id="KW-1185">Reference proteome</keyword>
<keyword evidence="1" id="KW-0677">Repeat</keyword>
<dbReference type="PANTHER" id="PTHR24198">
    <property type="entry name" value="ANKYRIN REPEAT AND PROTEIN KINASE DOMAIN-CONTAINING PROTEIN"/>
    <property type="match status" value="1"/>
</dbReference>
<dbReference type="Gene3D" id="1.25.40.20">
    <property type="entry name" value="Ankyrin repeat-containing domain"/>
    <property type="match status" value="2"/>
</dbReference>
<accession>A0A5C3L0Y2</accession>
<reference evidence="4 5" key="1">
    <citation type="journal article" date="2019" name="Nat. Ecol. Evol.">
        <title>Megaphylogeny resolves global patterns of mushroom evolution.</title>
        <authorList>
            <person name="Varga T."/>
            <person name="Krizsan K."/>
            <person name="Foldi C."/>
            <person name="Dima B."/>
            <person name="Sanchez-Garcia M."/>
            <person name="Sanchez-Ramirez S."/>
            <person name="Szollosi G.J."/>
            <person name="Szarkandi J.G."/>
            <person name="Papp V."/>
            <person name="Albert L."/>
            <person name="Andreopoulos W."/>
            <person name="Angelini C."/>
            <person name="Antonin V."/>
            <person name="Barry K.W."/>
            <person name="Bougher N.L."/>
            <person name="Buchanan P."/>
            <person name="Buyck B."/>
            <person name="Bense V."/>
            <person name="Catcheside P."/>
            <person name="Chovatia M."/>
            <person name="Cooper J."/>
            <person name="Damon W."/>
            <person name="Desjardin D."/>
            <person name="Finy P."/>
            <person name="Geml J."/>
            <person name="Haridas S."/>
            <person name="Hughes K."/>
            <person name="Justo A."/>
            <person name="Karasinski D."/>
            <person name="Kautmanova I."/>
            <person name="Kiss B."/>
            <person name="Kocsube S."/>
            <person name="Kotiranta H."/>
            <person name="LaButti K.M."/>
            <person name="Lechner B.E."/>
            <person name="Liimatainen K."/>
            <person name="Lipzen A."/>
            <person name="Lukacs Z."/>
            <person name="Mihaltcheva S."/>
            <person name="Morgado L.N."/>
            <person name="Niskanen T."/>
            <person name="Noordeloos M.E."/>
            <person name="Ohm R.A."/>
            <person name="Ortiz-Santana B."/>
            <person name="Ovrebo C."/>
            <person name="Racz N."/>
            <person name="Riley R."/>
            <person name="Savchenko A."/>
            <person name="Shiryaev A."/>
            <person name="Soop K."/>
            <person name="Spirin V."/>
            <person name="Szebenyi C."/>
            <person name="Tomsovsky M."/>
            <person name="Tulloss R.E."/>
            <person name="Uehling J."/>
            <person name="Grigoriev I.V."/>
            <person name="Vagvolgyi C."/>
            <person name="Papp T."/>
            <person name="Martin F.M."/>
            <person name="Miettinen O."/>
            <person name="Hibbett D.S."/>
            <person name="Nagy L.G."/>
        </authorList>
    </citation>
    <scope>NUCLEOTIDE SEQUENCE [LARGE SCALE GENOMIC DNA]</scope>
    <source>
        <strain evidence="4 5">CBS 121175</strain>
    </source>
</reference>
<dbReference type="Pfam" id="PF12796">
    <property type="entry name" value="Ank_2"/>
    <property type="match status" value="2"/>
</dbReference>
<sequence>MGSDGSTPLILASMTGSDDVVLFLTGIEGVDVDLANKSGQTALYIAVAKRHAGVVKAILSRRRVDVNRRSRERDRHTPLTLASYTGQCNIVQLLLEMEGIDINGRNILGQTALELAVQEGHQDIVELWLQ</sequence>